<dbReference type="GO" id="GO:0016787">
    <property type="term" value="F:hydrolase activity"/>
    <property type="evidence" value="ECO:0007669"/>
    <property type="project" value="UniProtKB-KW"/>
</dbReference>
<protein>
    <recommendedName>
        <fullName evidence="7">ATP-dependent RNA helicase</fullName>
        <ecNumber evidence="7">3.6.4.13</ecNumber>
    </recommendedName>
</protein>
<dbReference type="PROSITE" id="PS51192">
    <property type="entry name" value="HELICASE_ATP_BIND_1"/>
    <property type="match status" value="1"/>
</dbReference>
<dbReference type="Pfam" id="PF00271">
    <property type="entry name" value="Helicase_C"/>
    <property type="match status" value="1"/>
</dbReference>
<keyword evidence="2 6" id="KW-0378">Hydrolase</keyword>
<feature type="compositionally biased region" description="Low complexity" evidence="8">
    <location>
        <begin position="639"/>
        <end position="651"/>
    </location>
</feature>
<dbReference type="OrthoDB" id="7396459at2759"/>
<dbReference type="CDD" id="cd18787">
    <property type="entry name" value="SF2_C_DEAD"/>
    <property type="match status" value="1"/>
</dbReference>
<reference evidence="11" key="1">
    <citation type="submission" date="2021-05" db="EMBL/GenBank/DDBJ databases">
        <title>The genome of the haptophyte Pavlova lutheri (Diacronema luteri, Pavlovales) - a model for lipid biosynthesis in eukaryotic algae.</title>
        <authorList>
            <person name="Hulatt C.J."/>
            <person name="Posewitz M.C."/>
        </authorList>
    </citation>
    <scope>NUCLEOTIDE SEQUENCE</scope>
    <source>
        <strain evidence="11">NIVA-4/92</strain>
    </source>
</reference>
<feature type="domain" description="Helicase C-terminal" evidence="10">
    <location>
        <begin position="274"/>
        <end position="467"/>
    </location>
</feature>
<comment type="function">
    <text evidence="7">RNA helicase.</text>
</comment>
<feature type="compositionally biased region" description="Acidic residues" evidence="8">
    <location>
        <begin position="699"/>
        <end position="709"/>
    </location>
</feature>
<proteinExistence type="inferred from homology"/>
<evidence type="ECO:0000259" key="10">
    <source>
        <dbReference type="PROSITE" id="PS51194"/>
    </source>
</evidence>
<dbReference type="GO" id="GO:0003724">
    <property type="term" value="F:RNA helicase activity"/>
    <property type="evidence" value="ECO:0007669"/>
    <property type="project" value="UniProtKB-EC"/>
</dbReference>
<feature type="compositionally biased region" description="Acidic residues" evidence="8">
    <location>
        <begin position="655"/>
        <end position="666"/>
    </location>
</feature>
<keyword evidence="4 6" id="KW-0067">ATP-binding</keyword>
<dbReference type="SMART" id="SM01178">
    <property type="entry name" value="DUF4217"/>
    <property type="match status" value="1"/>
</dbReference>
<evidence type="ECO:0000256" key="3">
    <source>
        <dbReference type="ARBA" id="ARBA00022806"/>
    </source>
</evidence>
<evidence type="ECO:0000256" key="1">
    <source>
        <dbReference type="ARBA" id="ARBA00022741"/>
    </source>
</evidence>
<sequence>MPAARRATGAGEGAPTRVRARESEPALDARQPFEQLEPRLLDGTLGALRDAGFTHATPVQEAVIPHFLSRKDVVVQACTGSGKTLAFLVPLFELLARRAEPLKPAQIGAIVIEPTRELAAQVCAVAALFAGRYERELAVLPLVGGTRLESDREALRAHGCHVVVGTPGRIEHSLGALGPLLRVSELELLVLDEADRLLDMGFEQTLNAILNRLPKQRRTGLFSATQTETLLQLIRAGLRNPVKVDVQVLPLDKRAQPTPASLTNWFSVCELEHKLGTLVEFLAERSSERVIVYALTCAAVDFLGDLLPLLPRLRGAHIRPLHGKMAAAKRTAAYAWYRERCSAPAARAAERGAVRQDGGAVGRLDARQDGGAVLLCTDVAARGLDIPDVDWIVQYDAPQDPDTYIHRVGRTARMGRSGSSLLLVTPEEEAYVHFLKVRRVPIVPWGEQREGARPEAEGTEAAAEAARARASDAIADAKRALVADRALLEKAARAFVSHVRAYREHQLKYIFEFSKLNLGALATSYALLKMPRVTELRKGAPGALDAHVARFAAGLVASGAVETDIDSIGYKDKARERVRVQQLHDKRARRQAAVDAAAAAEPLRDREAEREARRARRKAARNAKAAAKHEARRGGGALGAASGPRAAAAARIEARDDDEDDDGDEDDFAHEARLLKRFKAGKLSAHALDTALGLHEGESEGEGGGDEGGVDGGDERQRTQEDGAREPTEPSCAKPGRAAASAAEPAANRGEQLGSHAREAVDPERARRVELLRQKRKRLAALRSPKPSAHRGIRGR</sequence>
<dbReference type="SUPFAM" id="SSF52540">
    <property type="entry name" value="P-loop containing nucleoside triphosphate hydrolases"/>
    <property type="match status" value="1"/>
</dbReference>
<dbReference type="PROSITE" id="PS00039">
    <property type="entry name" value="DEAD_ATP_HELICASE"/>
    <property type="match status" value="1"/>
</dbReference>
<comment type="domain">
    <text evidence="7">The Q motif is unique to and characteristic of the DEAD box family of RNA helicases and controls ATP binding and hydrolysis.</text>
</comment>
<feature type="region of interest" description="Disordered" evidence="8">
    <location>
        <begin position="1"/>
        <end position="32"/>
    </location>
</feature>
<dbReference type="PROSITE" id="PS51194">
    <property type="entry name" value="HELICASE_CTER"/>
    <property type="match status" value="1"/>
</dbReference>
<dbReference type="EMBL" id="JAGTXO010000046">
    <property type="protein sequence ID" value="KAG8458877.1"/>
    <property type="molecule type" value="Genomic_DNA"/>
</dbReference>
<dbReference type="InterPro" id="IPR025313">
    <property type="entry name" value="SPB4-like_CTE"/>
</dbReference>
<dbReference type="CDD" id="cd17960">
    <property type="entry name" value="DEADc_DDX55"/>
    <property type="match status" value="1"/>
</dbReference>
<feature type="compositionally biased region" description="Low complexity" evidence="8">
    <location>
        <begin position="591"/>
        <end position="601"/>
    </location>
</feature>
<feature type="compositionally biased region" description="Basic and acidic residues" evidence="8">
    <location>
        <begin position="602"/>
        <end position="612"/>
    </location>
</feature>
<feature type="domain" description="Helicase ATP-binding" evidence="9">
    <location>
        <begin position="64"/>
        <end position="244"/>
    </location>
</feature>
<dbReference type="Gene3D" id="3.40.50.300">
    <property type="entry name" value="P-loop containing nucleotide triphosphate hydrolases"/>
    <property type="match status" value="2"/>
</dbReference>
<keyword evidence="12" id="KW-1185">Reference proteome</keyword>
<dbReference type="OMA" id="AYKEHEC"/>
<keyword evidence="5 7" id="KW-0694">RNA-binding</keyword>
<evidence type="ECO:0000259" key="9">
    <source>
        <dbReference type="PROSITE" id="PS51192"/>
    </source>
</evidence>
<evidence type="ECO:0000256" key="7">
    <source>
        <dbReference type="RuleBase" id="RU365068"/>
    </source>
</evidence>
<dbReference type="GO" id="GO:0003723">
    <property type="term" value="F:RNA binding"/>
    <property type="evidence" value="ECO:0007669"/>
    <property type="project" value="UniProtKB-UniRule"/>
</dbReference>
<dbReference type="InterPro" id="IPR000629">
    <property type="entry name" value="RNA-helicase_DEAD-box_CS"/>
</dbReference>
<dbReference type="Pfam" id="PF00270">
    <property type="entry name" value="DEAD"/>
    <property type="match status" value="1"/>
</dbReference>
<feature type="compositionally biased region" description="Basic and acidic residues" evidence="8">
    <location>
        <begin position="756"/>
        <end position="773"/>
    </location>
</feature>
<evidence type="ECO:0000313" key="11">
    <source>
        <dbReference type="EMBL" id="KAG8458877.1"/>
    </source>
</evidence>
<dbReference type="SMART" id="SM00487">
    <property type="entry name" value="DEXDc"/>
    <property type="match status" value="1"/>
</dbReference>
<comment type="similarity">
    <text evidence="6">Belongs to the DEAD box helicase family.</text>
</comment>
<organism evidence="11 12">
    <name type="scientific">Diacronema lutheri</name>
    <name type="common">Unicellular marine alga</name>
    <name type="synonym">Monochrysis lutheri</name>
    <dbReference type="NCBI Taxonomy" id="2081491"/>
    <lineage>
        <taxon>Eukaryota</taxon>
        <taxon>Haptista</taxon>
        <taxon>Haptophyta</taxon>
        <taxon>Pavlovophyceae</taxon>
        <taxon>Pavlovales</taxon>
        <taxon>Pavlovaceae</taxon>
        <taxon>Diacronema</taxon>
    </lineage>
</organism>
<dbReference type="InterPro" id="IPR027417">
    <property type="entry name" value="P-loop_NTPase"/>
</dbReference>
<feature type="compositionally biased region" description="Low complexity" evidence="8">
    <location>
        <begin position="733"/>
        <end position="751"/>
    </location>
</feature>
<keyword evidence="3 6" id="KW-0347">Helicase</keyword>
<dbReference type="Proteomes" id="UP000751190">
    <property type="component" value="Unassembled WGS sequence"/>
</dbReference>
<evidence type="ECO:0000256" key="2">
    <source>
        <dbReference type="ARBA" id="ARBA00022801"/>
    </source>
</evidence>
<dbReference type="GO" id="GO:0005524">
    <property type="term" value="F:ATP binding"/>
    <property type="evidence" value="ECO:0007669"/>
    <property type="project" value="UniProtKB-UniRule"/>
</dbReference>
<comment type="catalytic activity">
    <reaction evidence="7">
        <text>ATP + H2O = ADP + phosphate + H(+)</text>
        <dbReference type="Rhea" id="RHEA:13065"/>
        <dbReference type="ChEBI" id="CHEBI:15377"/>
        <dbReference type="ChEBI" id="CHEBI:15378"/>
        <dbReference type="ChEBI" id="CHEBI:30616"/>
        <dbReference type="ChEBI" id="CHEBI:43474"/>
        <dbReference type="ChEBI" id="CHEBI:456216"/>
        <dbReference type="EC" id="3.6.4.13"/>
    </reaction>
</comment>
<feature type="region of interest" description="Disordered" evidence="8">
    <location>
        <begin position="583"/>
        <end position="666"/>
    </location>
</feature>
<name>A0A8J5X985_DIALT</name>
<dbReference type="InterPro" id="IPR001650">
    <property type="entry name" value="Helicase_C-like"/>
</dbReference>
<evidence type="ECO:0000256" key="4">
    <source>
        <dbReference type="ARBA" id="ARBA00022840"/>
    </source>
</evidence>
<dbReference type="SMART" id="SM00490">
    <property type="entry name" value="HELICc"/>
    <property type="match status" value="1"/>
</dbReference>
<evidence type="ECO:0000256" key="8">
    <source>
        <dbReference type="SAM" id="MobiDB-lite"/>
    </source>
</evidence>
<dbReference type="PANTHER" id="PTHR24031">
    <property type="entry name" value="RNA HELICASE"/>
    <property type="match status" value="1"/>
</dbReference>
<accession>A0A8J5X985</accession>
<feature type="compositionally biased region" description="Basic and acidic residues" evidence="8">
    <location>
        <begin position="713"/>
        <end position="728"/>
    </location>
</feature>
<feature type="region of interest" description="Disordered" evidence="8">
    <location>
        <begin position="694"/>
        <end position="796"/>
    </location>
</feature>
<dbReference type="Pfam" id="PF13959">
    <property type="entry name" value="CTE_SPB4"/>
    <property type="match status" value="1"/>
</dbReference>
<gene>
    <name evidence="11" type="ORF">KFE25_004211</name>
</gene>
<comment type="caution">
    <text evidence="11">The sequence shown here is derived from an EMBL/GenBank/DDBJ whole genome shotgun (WGS) entry which is preliminary data.</text>
</comment>
<dbReference type="AlphaFoldDB" id="A0A8J5X985"/>
<feature type="compositionally biased region" description="Low complexity" evidence="8">
    <location>
        <begin position="1"/>
        <end position="17"/>
    </location>
</feature>
<evidence type="ECO:0000256" key="5">
    <source>
        <dbReference type="ARBA" id="ARBA00022884"/>
    </source>
</evidence>
<evidence type="ECO:0000256" key="6">
    <source>
        <dbReference type="RuleBase" id="RU000492"/>
    </source>
</evidence>
<dbReference type="EC" id="3.6.4.13" evidence="7"/>
<evidence type="ECO:0000313" key="12">
    <source>
        <dbReference type="Proteomes" id="UP000751190"/>
    </source>
</evidence>
<dbReference type="InterPro" id="IPR011545">
    <property type="entry name" value="DEAD/DEAH_box_helicase_dom"/>
</dbReference>
<dbReference type="InterPro" id="IPR014001">
    <property type="entry name" value="Helicase_ATP-bd"/>
</dbReference>
<keyword evidence="1 6" id="KW-0547">Nucleotide-binding</keyword>